<feature type="region of interest" description="Disordered" evidence="1">
    <location>
        <begin position="158"/>
        <end position="211"/>
    </location>
</feature>
<sequence>MHEMMTTSKANNLAYTKKLAPLPQQGIQAMGLSKDAAFLFARIAAWYPSAKALRPGDPTPWIARSSKIWFTELDFTAWEWRKAVGELETRGLIERARGLWNNRCLSFVRPSKRVRTEGWIAIGKPIFELDSQNQIGAEHTIEGVADTDSFFLVPELQPNYSKEDGQPPAAPGALPPGFVSKAEAGEVSQASSTAQSSPPVQSPQPPFPAPIVISKPAMAMQVDSAVHPGAQHALAQMAKEGLKAMATTTPPPKGSQPAQDEAKASGGGVAALAQGWKAQQLTKGPLAAVAAASGGKSPLASLEAVWRAGTPGFTAAWSPKTKTLMKRFIAHMPPKTDASAVMASCLADWPGFRAFAKENYEGWKLSEKPVADVMALQIDAAVNWFQAEAKREELKAAAAAKAAAAKMATSLKQLKPLAAPAAVTPKVVAEKHVPITPEEIEAAPHAFTSFGKKKTFDPFAALKAKKATDA</sequence>
<reference evidence="2 3" key="1">
    <citation type="submission" date="2021-05" db="EMBL/GenBank/DDBJ databases">
        <title>Roseococcus sp. XZZS9, whole genome shotgun sequencing project.</title>
        <authorList>
            <person name="Zhao G."/>
            <person name="Shen L."/>
        </authorList>
    </citation>
    <scope>NUCLEOTIDE SEQUENCE [LARGE SCALE GENOMIC DNA]</scope>
    <source>
        <strain evidence="2 3">XZZS9</strain>
    </source>
</reference>
<name>A0ABS5QHA0_9PROT</name>
<keyword evidence="3" id="KW-1185">Reference proteome</keyword>
<feature type="compositionally biased region" description="Low complexity" evidence="1">
    <location>
        <begin position="187"/>
        <end position="199"/>
    </location>
</feature>
<evidence type="ECO:0000313" key="2">
    <source>
        <dbReference type="EMBL" id="MBS7812330.1"/>
    </source>
</evidence>
<dbReference type="RefSeq" id="WP_213671038.1">
    <property type="nucleotide sequence ID" value="NZ_JAHCDA010000003.1"/>
</dbReference>
<organism evidence="2 3">
    <name type="scientific">Roseococcus pinisoli</name>
    <dbReference type="NCBI Taxonomy" id="2835040"/>
    <lineage>
        <taxon>Bacteria</taxon>
        <taxon>Pseudomonadati</taxon>
        <taxon>Pseudomonadota</taxon>
        <taxon>Alphaproteobacteria</taxon>
        <taxon>Acetobacterales</taxon>
        <taxon>Roseomonadaceae</taxon>
        <taxon>Roseococcus</taxon>
    </lineage>
</organism>
<evidence type="ECO:0000313" key="3">
    <source>
        <dbReference type="Proteomes" id="UP000766336"/>
    </source>
</evidence>
<protein>
    <submittedName>
        <fullName evidence="2">Uncharacterized protein</fullName>
    </submittedName>
</protein>
<dbReference type="Proteomes" id="UP000766336">
    <property type="component" value="Unassembled WGS sequence"/>
</dbReference>
<comment type="caution">
    <text evidence="2">The sequence shown here is derived from an EMBL/GenBank/DDBJ whole genome shotgun (WGS) entry which is preliminary data.</text>
</comment>
<accession>A0ABS5QHA0</accession>
<dbReference type="EMBL" id="JAHCDA010000003">
    <property type="protein sequence ID" value="MBS7812330.1"/>
    <property type="molecule type" value="Genomic_DNA"/>
</dbReference>
<proteinExistence type="predicted"/>
<evidence type="ECO:0000256" key="1">
    <source>
        <dbReference type="SAM" id="MobiDB-lite"/>
    </source>
</evidence>
<feature type="compositionally biased region" description="Pro residues" evidence="1">
    <location>
        <begin position="200"/>
        <end position="209"/>
    </location>
</feature>
<gene>
    <name evidence="2" type="ORF">KHU32_15375</name>
</gene>